<evidence type="ECO:0000259" key="20">
    <source>
        <dbReference type="Pfam" id="PF00697"/>
    </source>
</evidence>
<evidence type="ECO:0000256" key="9">
    <source>
        <dbReference type="ARBA" id="ARBA00022822"/>
    </source>
</evidence>
<evidence type="ECO:0000313" key="21">
    <source>
        <dbReference type="EMBL" id="KAG7580141.1"/>
    </source>
</evidence>
<dbReference type="InterPro" id="IPR013798">
    <property type="entry name" value="Indole-3-glycerol_P_synth_dom"/>
</dbReference>
<evidence type="ECO:0000256" key="1">
    <source>
        <dbReference type="ARBA" id="ARBA00001164"/>
    </source>
</evidence>
<evidence type="ECO:0000256" key="14">
    <source>
        <dbReference type="ARBA" id="ARBA00023268"/>
    </source>
</evidence>
<dbReference type="InterPro" id="IPR001240">
    <property type="entry name" value="PRAI_dom"/>
</dbReference>
<dbReference type="InterPro" id="IPR001468">
    <property type="entry name" value="Indole-3-GlycerolPSynthase_CS"/>
</dbReference>
<dbReference type="AlphaFoldDB" id="A0A8K0JS97"/>
<dbReference type="EMBL" id="JABELV010000001">
    <property type="protein sequence ID" value="KAG7580141.1"/>
    <property type="molecule type" value="Genomic_DNA"/>
</dbReference>
<dbReference type="CDD" id="cd00405">
    <property type="entry name" value="PRAI"/>
    <property type="match status" value="1"/>
</dbReference>
<dbReference type="HAMAP" id="MF_00135">
    <property type="entry name" value="PRAI"/>
    <property type="match status" value="1"/>
</dbReference>
<dbReference type="EC" id="4.1.1.48" evidence="16"/>
<keyword evidence="14" id="KW-0511">Multifunctional enzyme</keyword>
<evidence type="ECO:0000256" key="3">
    <source>
        <dbReference type="ARBA" id="ARBA00003272"/>
    </source>
</evidence>
<keyword evidence="12 16" id="KW-0413">Isomerase</keyword>
<keyword evidence="10" id="KW-0315">Glutamine amidotransferase</keyword>
<evidence type="ECO:0000313" key="22">
    <source>
        <dbReference type="Proteomes" id="UP000812966"/>
    </source>
</evidence>
<protein>
    <recommendedName>
        <fullName evidence="16">Multifunctional tryptophan biosynthesis protein</fullName>
    </recommendedName>
    <domain>
        <recommendedName>
            <fullName evidence="16">Anthranilate synthase component 2</fullName>
            <shortName evidence="16">AS</shortName>
            <ecNumber evidence="16">4.1.3.27</ecNumber>
        </recommendedName>
        <alternativeName>
            <fullName evidence="16">Anthranilate synthase, glutamine amidotransferase component</fullName>
        </alternativeName>
    </domain>
    <domain>
        <recommendedName>
            <fullName evidence="16">Indole-3-glycerol phosphate synthase</fullName>
            <shortName evidence="16">IGPS</shortName>
            <ecNumber evidence="16">4.1.1.48</ecNumber>
        </recommendedName>
    </domain>
    <domain>
        <recommendedName>
            <fullName evidence="16">N-(5'-phosphoribosyl)anthranilate isomerase</fullName>
            <shortName evidence="16">PRAI</shortName>
            <ecNumber evidence="16">5.3.1.24</ecNumber>
        </recommendedName>
    </domain>
</protein>
<accession>A0A8K0JS97</accession>
<dbReference type="PRINTS" id="PR00096">
    <property type="entry name" value="GATASE"/>
</dbReference>
<dbReference type="InterPro" id="IPR050472">
    <property type="entry name" value="Anth_synth/Amidotransfase"/>
</dbReference>
<feature type="domain" description="Indole-3-glycerol phosphate synthase" evidence="19">
    <location>
        <begin position="284"/>
        <end position="551"/>
    </location>
</feature>
<dbReference type="InterPro" id="IPR029062">
    <property type="entry name" value="Class_I_gatase-like"/>
</dbReference>
<organism evidence="21 22">
    <name type="scientific">Filobasidium floriforme</name>
    <dbReference type="NCBI Taxonomy" id="5210"/>
    <lineage>
        <taxon>Eukaryota</taxon>
        <taxon>Fungi</taxon>
        <taxon>Dikarya</taxon>
        <taxon>Basidiomycota</taxon>
        <taxon>Agaricomycotina</taxon>
        <taxon>Tremellomycetes</taxon>
        <taxon>Filobasidiales</taxon>
        <taxon>Filobasidiaceae</taxon>
        <taxon>Filobasidium</taxon>
    </lineage>
</organism>
<keyword evidence="22" id="KW-1185">Reference proteome</keyword>
<evidence type="ECO:0000259" key="18">
    <source>
        <dbReference type="Pfam" id="PF00117"/>
    </source>
</evidence>
<keyword evidence="9 16" id="KW-0822">Tryptophan biosynthesis</keyword>
<name>A0A8K0JS97_9TREE</name>
<dbReference type="InterPro" id="IPR013785">
    <property type="entry name" value="Aldolase_TIM"/>
</dbReference>
<dbReference type="GO" id="GO:0005829">
    <property type="term" value="C:cytosol"/>
    <property type="evidence" value="ECO:0007669"/>
    <property type="project" value="TreeGrafter"/>
</dbReference>
<dbReference type="GO" id="GO:0004640">
    <property type="term" value="F:phosphoribosylanthranilate isomerase activity"/>
    <property type="evidence" value="ECO:0007669"/>
    <property type="project" value="UniProtKB-UniRule"/>
</dbReference>
<feature type="domain" description="Glutamine amidotransferase" evidence="18">
    <location>
        <begin position="36"/>
        <end position="224"/>
    </location>
</feature>
<dbReference type="Proteomes" id="UP000812966">
    <property type="component" value="Unassembled WGS sequence"/>
</dbReference>
<comment type="caution">
    <text evidence="21">The sequence shown here is derived from an EMBL/GenBank/DDBJ whole genome shotgun (WGS) entry which is preliminary data.</text>
</comment>
<dbReference type="FunFam" id="3.20.20.70:FF:000136">
    <property type="entry name" value="Multifunctional tryptophan biosynthesis protein"/>
    <property type="match status" value="1"/>
</dbReference>
<dbReference type="SUPFAM" id="SSF52317">
    <property type="entry name" value="Class I glutamine amidotransferase-like"/>
    <property type="match status" value="1"/>
</dbReference>
<dbReference type="PRINTS" id="PR00097">
    <property type="entry name" value="ANTSNTHASEII"/>
</dbReference>
<dbReference type="CDD" id="cd01743">
    <property type="entry name" value="GATase1_Anthranilate_Synthase"/>
    <property type="match status" value="1"/>
</dbReference>
<dbReference type="Pfam" id="PF00218">
    <property type="entry name" value="IGPS"/>
    <property type="match status" value="1"/>
</dbReference>
<keyword evidence="11 16" id="KW-0057">Aromatic amino acid biosynthesis</keyword>
<evidence type="ECO:0000256" key="5">
    <source>
        <dbReference type="ARBA" id="ARBA00004696"/>
    </source>
</evidence>
<dbReference type="Gene3D" id="3.40.50.880">
    <property type="match status" value="1"/>
</dbReference>
<gene>
    <name evidence="21" type="ORF">FFLO_00112</name>
</gene>
<dbReference type="GO" id="GO:0004425">
    <property type="term" value="F:indole-3-glycerol-phosphate synthase activity"/>
    <property type="evidence" value="ECO:0007669"/>
    <property type="project" value="UniProtKB-UniRule"/>
</dbReference>
<comment type="pathway">
    <text evidence="4 16">Amino-acid biosynthesis; L-tryptophan biosynthesis; L-tryptophan from chorismate: step 3/5.</text>
</comment>
<evidence type="ECO:0000256" key="12">
    <source>
        <dbReference type="ARBA" id="ARBA00023235"/>
    </source>
</evidence>
<comment type="catalytic activity">
    <reaction evidence="1 16">
        <text>N-(5-phospho-beta-D-ribosyl)anthranilate = 1-(2-carboxyphenylamino)-1-deoxy-D-ribulose 5-phosphate</text>
        <dbReference type="Rhea" id="RHEA:21540"/>
        <dbReference type="ChEBI" id="CHEBI:18277"/>
        <dbReference type="ChEBI" id="CHEBI:58613"/>
        <dbReference type="EC" id="5.3.1.24"/>
    </reaction>
</comment>
<reference evidence="21" key="1">
    <citation type="submission" date="2020-04" db="EMBL/GenBank/DDBJ databases">
        <title>Analysis of mating type loci in Filobasidium floriforme.</title>
        <authorList>
            <person name="Nowrousian M."/>
        </authorList>
    </citation>
    <scope>NUCLEOTIDE SEQUENCE</scope>
    <source>
        <strain evidence="21">CBS 6242</strain>
    </source>
</reference>
<dbReference type="PIRSF" id="PIRSF001382">
    <property type="entry name" value="TrpG-trpC-trpF"/>
    <property type="match status" value="1"/>
</dbReference>
<comment type="catalytic activity">
    <reaction evidence="15 16">
        <text>chorismate + L-glutamine = anthranilate + pyruvate + L-glutamate + H(+)</text>
        <dbReference type="Rhea" id="RHEA:21732"/>
        <dbReference type="ChEBI" id="CHEBI:15361"/>
        <dbReference type="ChEBI" id="CHEBI:15378"/>
        <dbReference type="ChEBI" id="CHEBI:16567"/>
        <dbReference type="ChEBI" id="CHEBI:29748"/>
        <dbReference type="ChEBI" id="CHEBI:29985"/>
        <dbReference type="ChEBI" id="CHEBI:58359"/>
        <dbReference type="EC" id="4.1.3.27"/>
    </reaction>
</comment>
<evidence type="ECO:0000256" key="8">
    <source>
        <dbReference type="ARBA" id="ARBA00022793"/>
    </source>
</evidence>
<comment type="catalytic activity">
    <reaction evidence="2 16">
        <text>1-(2-carboxyphenylamino)-1-deoxy-D-ribulose 5-phosphate + H(+) = (1S,2R)-1-C-(indol-3-yl)glycerol 3-phosphate + CO2 + H2O</text>
        <dbReference type="Rhea" id="RHEA:23476"/>
        <dbReference type="ChEBI" id="CHEBI:15377"/>
        <dbReference type="ChEBI" id="CHEBI:15378"/>
        <dbReference type="ChEBI" id="CHEBI:16526"/>
        <dbReference type="ChEBI" id="CHEBI:58613"/>
        <dbReference type="ChEBI" id="CHEBI:58866"/>
        <dbReference type="EC" id="4.1.1.48"/>
    </reaction>
</comment>
<evidence type="ECO:0000256" key="10">
    <source>
        <dbReference type="ARBA" id="ARBA00022962"/>
    </source>
</evidence>
<comment type="function">
    <text evidence="3 16">Trifunctional enzyme bearing the Gln amidotransferase (GATase) domain of anthranilate synthase, indole-glycerolphosphate synthase, and phosphoribosylanthranilate isomerase activities.</text>
</comment>
<keyword evidence="13 16" id="KW-0456">Lyase</keyword>
<dbReference type="Pfam" id="PF00117">
    <property type="entry name" value="GATase"/>
    <property type="match status" value="1"/>
</dbReference>
<dbReference type="SUPFAM" id="SSF51366">
    <property type="entry name" value="Ribulose-phoshate binding barrel"/>
    <property type="match status" value="2"/>
</dbReference>
<dbReference type="InterPro" id="IPR006221">
    <property type="entry name" value="TrpG/PapA_dom"/>
</dbReference>
<evidence type="ECO:0000256" key="2">
    <source>
        <dbReference type="ARBA" id="ARBA00001633"/>
    </source>
</evidence>
<dbReference type="Gene3D" id="3.20.20.70">
    <property type="entry name" value="Aldolase class I"/>
    <property type="match status" value="2"/>
</dbReference>
<dbReference type="PANTHER" id="PTHR43418">
    <property type="entry name" value="MULTIFUNCTIONAL TRYPTOPHAN BIOSYNTHESIS PROTEIN-RELATED"/>
    <property type="match status" value="1"/>
</dbReference>
<dbReference type="FunFam" id="3.40.50.880:FF:000031">
    <property type="entry name" value="Multifunctional tryptophan biosynthesis protein"/>
    <property type="match status" value="1"/>
</dbReference>
<dbReference type="CDD" id="cd00331">
    <property type="entry name" value="IGPS"/>
    <property type="match status" value="1"/>
</dbReference>
<evidence type="ECO:0000256" key="7">
    <source>
        <dbReference type="ARBA" id="ARBA00022605"/>
    </source>
</evidence>
<keyword evidence="7 16" id="KW-0028">Amino-acid biosynthesis</keyword>
<proteinExistence type="inferred from homology"/>
<dbReference type="EC" id="5.3.1.24" evidence="16"/>
<dbReference type="UniPathway" id="UPA00035">
    <property type="reaction ID" value="UER00040"/>
</dbReference>
<dbReference type="Pfam" id="PF00697">
    <property type="entry name" value="PRAI"/>
    <property type="match status" value="1"/>
</dbReference>
<dbReference type="PROSITE" id="PS00614">
    <property type="entry name" value="IGPS"/>
    <property type="match status" value="1"/>
</dbReference>
<dbReference type="NCBIfam" id="TIGR00566">
    <property type="entry name" value="trpG_papA"/>
    <property type="match status" value="1"/>
</dbReference>
<dbReference type="GO" id="GO:0004049">
    <property type="term" value="F:anthranilate synthase activity"/>
    <property type="evidence" value="ECO:0007669"/>
    <property type="project" value="UniProtKB-UniRule"/>
</dbReference>
<dbReference type="InterPro" id="IPR016302">
    <property type="entry name" value="Anthranilate_synth_II"/>
</dbReference>
<evidence type="ECO:0000256" key="15">
    <source>
        <dbReference type="ARBA" id="ARBA00047683"/>
    </source>
</evidence>
<sequence>MSVPPEDIPQNHTVPTSEKVIPQTDVESEREPTLCLMIDNYDSFTFNLYQYFCQLGAEMLVKRNDEITIPEVEEMYKARRLRSIVISPGPGHPRTDSGICRDIITWAMGKVPVLGVCMGLECIVDLLGGDIAHAGEILHGKTSLVKHDAKGCFHGIPQNIPSTRYHSLAANIKTIPSCLTITSTTSESGVVMGVRHKEFTIEAVQYHPESVMSEGGRELMGNFLKLEGGKWGGKNAWCGVEAVHEDKVETLPVTEGLVQAEVQGATSSNGSKAKSDPAAVPTILNRIHQQRLQDVESAAARPSTSASILKTSIALHAAPPVVPLVARISQTLPAHPAVMAEIKRASPSKGDIAIDANAPSQAIKYALAGASVISVLTEPTWFKGALSDLLSVRQALDSLPNRPALLRKDFIIDKYQVDEARMHGADTILLIVAMLSVTELRDLYDYSVSLGMEPLVEVNNAEELNIALDLGAKVVGVNNRNLHDFKVDMQTTSRLADVLRERGREDVILCALSGITGRSDVERYITEGVKAVLIGESLMRAEDPKKFIHDLLAVPTPKPIAPTAPLVKICGVQTFEDAKVAADAGADFIGIIFAPTRRKIALPVAKKISAHLRSIRHPEDEEEFDAQAGVDDPLAPLPWFTSRAQMLSKSRKPLLVGVFQNQPLSYILSAVQSTPLDIVQLHGDEPQEWARQIPVPVIKAFRVTDQNVIRGGQVDRPGCNDLILLDAAGKSGSAGGGEGVKFDWSVAVETVTKGEVGTGGAFRLPIVLAGGLTPESVAEAVQAVKPWCVDVSSGTERSDGQGKDAQKIADFIKRAKQGTA</sequence>
<feature type="domain" description="N-(5'phosphoribosyl) anthranilate isomerase (PRAI)" evidence="20">
    <location>
        <begin position="634"/>
        <end position="813"/>
    </location>
</feature>
<dbReference type="PROSITE" id="PS51273">
    <property type="entry name" value="GATASE_TYPE_1"/>
    <property type="match status" value="1"/>
</dbReference>
<dbReference type="PANTHER" id="PTHR43418:SF4">
    <property type="entry name" value="MULTIFUNCTIONAL TRYPTOPHAN BIOSYNTHESIS PROTEIN"/>
    <property type="match status" value="1"/>
</dbReference>
<keyword evidence="8 16" id="KW-0210">Decarboxylase</keyword>
<evidence type="ECO:0000256" key="17">
    <source>
        <dbReference type="SAM" id="MobiDB-lite"/>
    </source>
</evidence>
<dbReference type="InterPro" id="IPR011060">
    <property type="entry name" value="RibuloseP-bd_barrel"/>
</dbReference>
<evidence type="ECO:0000256" key="16">
    <source>
        <dbReference type="PIRNR" id="PIRNR001382"/>
    </source>
</evidence>
<evidence type="ECO:0000259" key="19">
    <source>
        <dbReference type="Pfam" id="PF00218"/>
    </source>
</evidence>
<evidence type="ECO:0000256" key="4">
    <source>
        <dbReference type="ARBA" id="ARBA00004664"/>
    </source>
</evidence>
<dbReference type="InterPro" id="IPR017926">
    <property type="entry name" value="GATASE"/>
</dbReference>
<comment type="pathway">
    <text evidence="6 16">Amino-acid biosynthesis; L-tryptophan biosynthesis; L-tryptophan from chorismate: step 1/5.</text>
</comment>
<feature type="region of interest" description="Disordered" evidence="17">
    <location>
        <begin position="1"/>
        <end position="26"/>
    </location>
</feature>
<dbReference type="EC" id="4.1.3.27" evidence="16"/>
<evidence type="ECO:0000256" key="6">
    <source>
        <dbReference type="ARBA" id="ARBA00004873"/>
    </source>
</evidence>
<dbReference type="GO" id="GO:0000162">
    <property type="term" value="P:L-tryptophan biosynthetic process"/>
    <property type="evidence" value="ECO:0007669"/>
    <property type="project" value="UniProtKB-UniRule"/>
</dbReference>
<evidence type="ECO:0000256" key="13">
    <source>
        <dbReference type="ARBA" id="ARBA00023239"/>
    </source>
</evidence>
<evidence type="ECO:0000256" key="11">
    <source>
        <dbReference type="ARBA" id="ARBA00023141"/>
    </source>
</evidence>
<comment type="pathway">
    <text evidence="5 16">Amino-acid biosynthesis; L-tryptophan biosynthesis; L-tryptophan from chorismate: step 4/5.</text>
</comment>